<dbReference type="Proteomes" id="UP001589667">
    <property type="component" value="Unassembled WGS sequence"/>
</dbReference>
<dbReference type="GO" id="GO:0016746">
    <property type="term" value="F:acyltransferase activity"/>
    <property type="evidence" value="ECO:0007669"/>
    <property type="project" value="UniProtKB-KW"/>
</dbReference>
<sequence length="174" mass="18272">MLIRRAEFDDADALAAVLNGVIAEGGKTAIDTPLTGSEFAEWFITGSHCISCVVAVADDGAFLGFQALERFHEELPPGVADIATFVTAVSRGAGAGRGLFTATAAIAEEAGLRCLRAVIRRSNEDAIRYYRAIGFGDEGSVATDESVILIRPVTPAGTPADRESERVAIQEDTG</sequence>
<name>A0ABV5SS47_9MICO</name>
<evidence type="ECO:0000256" key="2">
    <source>
        <dbReference type="ARBA" id="ARBA00023315"/>
    </source>
</evidence>
<keyword evidence="6" id="KW-1185">Reference proteome</keyword>
<reference evidence="5 6" key="1">
    <citation type="submission" date="2024-09" db="EMBL/GenBank/DDBJ databases">
        <authorList>
            <person name="Sun Q."/>
            <person name="Mori K."/>
        </authorList>
    </citation>
    <scope>NUCLEOTIDE SEQUENCE [LARGE SCALE GENOMIC DNA]</scope>
    <source>
        <strain evidence="5 6">JCM 14321</strain>
    </source>
</reference>
<feature type="region of interest" description="Disordered" evidence="3">
    <location>
        <begin position="155"/>
        <end position="174"/>
    </location>
</feature>
<comment type="caution">
    <text evidence="5">The sequence shown here is derived from an EMBL/GenBank/DDBJ whole genome shotgun (WGS) entry which is preliminary data.</text>
</comment>
<dbReference type="InterPro" id="IPR000182">
    <property type="entry name" value="GNAT_dom"/>
</dbReference>
<keyword evidence="1 5" id="KW-0808">Transferase</keyword>
<dbReference type="EMBL" id="JBHMBL010000002">
    <property type="protein sequence ID" value="MFB9643137.1"/>
    <property type="molecule type" value="Genomic_DNA"/>
</dbReference>
<proteinExistence type="predicted"/>
<evidence type="ECO:0000313" key="6">
    <source>
        <dbReference type="Proteomes" id="UP001589667"/>
    </source>
</evidence>
<evidence type="ECO:0000313" key="5">
    <source>
        <dbReference type="EMBL" id="MFB9643137.1"/>
    </source>
</evidence>
<keyword evidence="2 5" id="KW-0012">Acyltransferase</keyword>
<gene>
    <name evidence="5" type="ORF">ACFFQV_12645</name>
</gene>
<dbReference type="PANTHER" id="PTHR43877:SF2">
    <property type="entry name" value="AMINOALKYLPHOSPHONATE N-ACETYLTRANSFERASE-RELATED"/>
    <property type="match status" value="1"/>
</dbReference>
<dbReference type="Gene3D" id="3.40.630.30">
    <property type="match status" value="1"/>
</dbReference>
<dbReference type="PANTHER" id="PTHR43877">
    <property type="entry name" value="AMINOALKYLPHOSPHONATE N-ACETYLTRANSFERASE-RELATED-RELATED"/>
    <property type="match status" value="1"/>
</dbReference>
<organism evidence="5 6">
    <name type="scientific">Agromyces lapidis</name>
    <dbReference type="NCBI Taxonomy" id="279574"/>
    <lineage>
        <taxon>Bacteria</taxon>
        <taxon>Bacillati</taxon>
        <taxon>Actinomycetota</taxon>
        <taxon>Actinomycetes</taxon>
        <taxon>Micrococcales</taxon>
        <taxon>Microbacteriaceae</taxon>
        <taxon>Agromyces</taxon>
    </lineage>
</organism>
<dbReference type="EC" id="2.3.-.-" evidence="5"/>
<dbReference type="Pfam" id="PF00583">
    <property type="entry name" value="Acetyltransf_1"/>
    <property type="match status" value="1"/>
</dbReference>
<evidence type="ECO:0000256" key="3">
    <source>
        <dbReference type="SAM" id="MobiDB-lite"/>
    </source>
</evidence>
<dbReference type="RefSeq" id="WP_157422206.1">
    <property type="nucleotide sequence ID" value="NZ_BAAANI010000002.1"/>
</dbReference>
<evidence type="ECO:0000259" key="4">
    <source>
        <dbReference type="PROSITE" id="PS51186"/>
    </source>
</evidence>
<dbReference type="PROSITE" id="PS51186">
    <property type="entry name" value="GNAT"/>
    <property type="match status" value="1"/>
</dbReference>
<evidence type="ECO:0000256" key="1">
    <source>
        <dbReference type="ARBA" id="ARBA00022679"/>
    </source>
</evidence>
<dbReference type="SUPFAM" id="SSF55729">
    <property type="entry name" value="Acyl-CoA N-acyltransferases (Nat)"/>
    <property type="match status" value="1"/>
</dbReference>
<protein>
    <submittedName>
        <fullName evidence="5">GNAT family N-acetyltransferase</fullName>
        <ecNumber evidence="5">2.3.-.-</ecNumber>
    </submittedName>
</protein>
<dbReference type="InterPro" id="IPR016181">
    <property type="entry name" value="Acyl_CoA_acyltransferase"/>
</dbReference>
<feature type="compositionally biased region" description="Basic and acidic residues" evidence="3">
    <location>
        <begin position="160"/>
        <end position="174"/>
    </location>
</feature>
<dbReference type="InterPro" id="IPR050832">
    <property type="entry name" value="Bact_Acetyltransf"/>
</dbReference>
<accession>A0ABV5SS47</accession>
<feature type="domain" description="N-acetyltransferase" evidence="4">
    <location>
        <begin position="1"/>
        <end position="154"/>
    </location>
</feature>